<evidence type="ECO:0008006" key="4">
    <source>
        <dbReference type="Google" id="ProtNLM"/>
    </source>
</evidence>
<protein>
    <recommendedName>
        <fullName evidence="4">DUF4282 domain-containing protein</fullName>
    </recommendedName>
</protein>
<evidence type="ECO:0000313" key="2">
    <source>
        <dbReference type="EMBL" id="KKW26574.1"/>
    </source>
</evidence>
<dbReference type="EMBL" id="LCRB01000003">
    <property type="protein sequence ID" value="KKW26574.1"/>
    <property type="molecule type" value="Genomic_DNA"/>
</dbReference>
<dbReference type="AlphaFoldDB" id="A0A0G2A321"/>
<comment type="caution">
    <text evidence="2">The sequence shown here is derived from an EMBL/GenBank/DDBJ whole genome shotgun (WGS) entry which is preliminary data.</text>
</comment>
<feature type="transmembrane region" description="Helical" evidence="1">
    <location>
        <begin position="55"/>
        <end position="80"/>
    </location>
</feature>
<dbReference type="Proteomes" id="UP000034913">
    <property type="component" value="Unassembled WGS sequence"/>
</dbReference>
<keyword evidence="1" id="KW-0812">Transmembrane</keyword>
<sequence length="98" mass="10986">MKKFKMLRTLVYVLRAIGWLVFASGIALAVVAMFSPNILSNYGVQLAQGSAWVTALGVLLISVLYTILFLAVAEQILLLVSLEENMRRLREFFSPDKH</sequence>
<gene>
    <name evidence="2" type="ORF">VF00_C0003G0004</name>
</gene>
<proteinExistence type="predicted"/>
<evidence type="ECO:0000256" key="1">
    <source>
        <dbReference type="SAM" id="Phobius"/>
    </source>
</evidence>
<accession>A0A0G2A321</accession>
<name>A0A0G2A321_UNCK3</name>
<organism evidence="2 3">
    <name type="scientific">candidate division Kazan bacterium GW2011_GWB1_52_7</name>
    <dbReference type="NCBI Taxonomy" id="1620414"/>
    <lineage>
        <taxon>Bacteria</taxon>
        <taxon>Bacteria division Kazan-3B-28</taxon>
    </lineage>
</organism>
<feature type="transmembrane region" description="Helical" evidence="1">
    <location>
        <begin position="12"/>
        <end position="35"/>
    </location>
</feature>
<keyword evidence="1" id="KW-1133">Transmembrane helix</keyword>
<evidence type="ECO:0000313" key="3">
    <source>
        <dbReference type="Proteomes" id="UP000034913"/>
    </source>
</evidence>
<reference evidence="2 3" key="1">
    <citation type="journal article" date="2015" name="Nature">
        <title>rRNA introns, odd ribosomes, and small enigmatic genomes across a large radiation of phyla.</title>
        <authorList>
            <person name="Brown C.T."/>
            <person name="Hug L.A."/>
            <person name="Thomas B.C."/>
            <person name="Sharon I."/>
            <person name="Castelle C.J."/>
            <person name="Singh A."/>
            <person name="Wilkins M.J."/>
            <person name="Williams K.H."/>
            <person name="Banfield J.F."/>
        </authorList>
    </citation>
    <scope>NUCLEOTIDE SEQUENCE [LARGE SCALE GENOMIC DNA]</scope>
</reference>
<keyword evidence="1" id="KW-0472">Membrane</keyword>